<dbReference type="PANTHER" id="PTHR42104">
    <property type="entry name" value="EXTRACELLULAR GUANYL-SPECIFIC RIBONUCLEASE RNTA (AFU_ORTHOLOGUE AFUA_4G03230)"/>
    <property type="match status" value="1"/>
</dbReference>
<protein>
    <submittedName>
        <fullName evidence="7">Ribonuclease/ribotoxin</fullName>
    </submittedName>
</protein>
<reference evidence="7" key="1">
    <citation type="submission" date="2023-06" db="EMBL/GenBank/DDBJ databases">
        <authorList>
            <consortium name="Lawrence Berkeley National Laboratory"/>
            <person name="Ahrendt S."/>
            <person name="Sahu N."/>
            <person name="Indic B."/>
            <person name="Wong-Bajracharya J."/>
            <person name="Merenyi Z."/>
            <person name="Ke H.-M."/>
            <person name="Monk M."/>
            <person name="Kocsube S."/>
            <person name="Drula E."/>
            <person name="Lipzen A."/>
            <person name="Balint B."/>
            <person name="Henrissat B."/>
            <person name="Andreopoulos B."/>
            <person name="Martin F.M."/>
            <person name="Harder C.B."/>
            <person name="Rigling D."/>
            <person name="Ford K.L."/>
            <person name="Foster G.D."/>
            <person name="Pangilinan J."/>
            <person name="Papanicolaou A."/>
            <person name="Barry K."/>
            <person name="LaButti K."/>
            <person name="Viragh M."/>
            <person name="Koriabine M."/>
            <person name="Yan M."/>
            <person name="Riley R."/>
            <person name="Champramary S."/>
            <person name="Plett K.L."/>
            <person name="Tsai I.J."/>
            <person name="Slot J."/>
            <person name="Sipos G."/>
            <person name="Plett J."/>
            <person name="Nagy L.G."/>
            <person name="Grigoriev I.V."/>
        </authorList>
    </citation>
    <scope>NUCLEOTIDE SEQUENCE</scope>
    <source>
        <strain evidence="7">ICMP 16352</strain>
    </source>
</reference>
<dbReference type="PANTHER" id="PTHR42104:SF1">
    <property type="entry name" value="EXTRACELLULAR GUANYL-SPECIFIC RIBONUCLEASE RNTA (AFU_ORTHOLOGUE AFUA_4G03230)"/>
    <property type="match status" value="1"/>
</dbReference>
<dbReference type="SUPFAM" id="SSF53933">
    <property type="entry name" value="Microbial ribonucleases"/>
    <property type="match status" value="1"/>
</dbReference>
<dbReference type="InterPro" id="IPR000026">
    <property type="entry name" value="N1-like"/>
</dbReference>
<keyword evidence="1" id="KW-0540">Nuclease</keyword>
<keyword evidence="5" id="KW-0456">Lyase</keyword>
<comment type="caution">
    <text evidence="7">The sequence shown here is derived from an EMBL/GenBank/DDBJ whole genome shotgun (WGS) entry which is preliminary data.</text>
</comment>
<name>A0AA39PHY8_9AGAR</name>
<evidence type="ECO:0000256" key="6">
    <source>
        <dbReference type="SAM" id="MobiDB-lite"/>
    </source>
</evidence>
<evidence type="ECO:0000256" key="1">
    <source>
        <dbReference type="ARBA" id="ARBA00022722"/>
    </source>
</evidence>
<keyword evidence="8" id="KW-1185">Reference proteome</keyword>
<feature type="region of interest" description="Disordered" evidence="6">
    <location>
        <begin position="42"/>
        <end position="88"/>
    </location>
</feature>
<feature type="compositionally biased region" description="Polar residues" evidence="6">
    <location>
        <begin position="45"/>
        <end position="65"/>
    </location>
</feature>
<proteinExistence type="predicted"/>
<organism evidence="7 8">
    <name type="scientific">Armillaria novae-zelandiae</name>
    <dbReference type="NCBI Taxonomy" id="153914"/>
    <lineage>
        <taxon>Eukaryota</taxon>
        <taxon>Fungi</taxon>
        <taxon>Dikarya</taxon>
        <taxon>Basidiomycota</taxon>
        <taxon>Agaricomycotina</taxon>
        <taxon>Agaricomycetes</taxon>
        <taxon>Agaricomycetidae</taxon>
        <taxon>Agaricales</taxon>
        <taxon>Marasmiineae</taxon>
        <taxon>Physalacriaceae</taxon>
        <taxon>Armillaria</taxon>
    </lineage>
</organism>
<gene>
    <name evidence="7" type="ORF">IW261DRAFT_848958</name>
</gene>
<sequence length="247" mass="26148">MIAAANGSPVCGYSPTNNACVELSSVSSASPPSLKLARITADCKPTSSQQGSQHTSDAPKTTDAARNTETKEGHNEKSAGEDTTVTSRHELPDTVTCGANIYSRTDIQAAIKTGQALIKKPIVITKQKGKGRRKQQKVYPHEYKNHEGLTTAPGCVKPYYEFPILTNGIFGAGYNSPSSKTSSKTDPKTSPKIDPKTDRVVFDPSGNYCAVMTHTGAPQKNEFVSCIEPESSAATPSSNNGPIESGV</sequence>
<feature type="compositionally biased region" description="Basic and acidic residues" evidence="6">
    <location>
        <begin position="66"/>
        <end position="80"/>
    </location>
</feature>
<dbReference type="Proteomes" id="UP001175227">
    <property type="component" value="Unassembled WGS sequence"/>
</dbReference>
<dbReference type="GO" id="GO:0003723">
    <property type="term" value="F:RNA binding"/>
    <property type="evidence" value="ECO:0007669"/>
    <property type="project" value="InterPro"/>
</dbReference>
<dbReference type="AlphaFoldDB" id="A0AA39PHY8"/>
<dbReference type="EMBL" id="JAUEPR010000005">
    <property type="protein sequence ID" value="KAK0484627.1"/>
    <property type="molecule type" value="Genomic_DNA"/>
</dbReference>
<keyword evidence="4" id="KW-1015">Disulfide bond</keyword>
<evidence type="ECO:0000256" key="4">
    <source>
        <dbReference type="ARBA" id="ARBA00023157"/>
    </source>
</evidence>
<dbReference type="GO" id="GO:0016787">
    <property type="term" value="F:hydrolase activity"/>
    <property type="evidence" value="ECO:0007669"/>
    <property type="project" value="UniProtKB-KW"/>
</dbReference>
<feature type="compositionally biased region" description="Polar residues" evidence="6">
    <location>
        <begin position="232"/>
        <end position="247"/>
    </location>
</feature>
<dbReference type="Pfam" id="PF00545">
    <property type="entry name" value="Ribonuclease"/>
    <property type="match status" value="1"/>
</dbReference>
<keyword evidence="2" id="KW-0255">Endonuclease</keyword>
<feature type="region of interest" description="Disordered" evidence="6">
    <location>
        <begin position="176"/>
        <end position="198"/>
    </location>
</feature>
<accession>A0AA39PHY8</accession>
<dbReference type="Gene3D" id="3.10.450.30">
    <property type="entry name" value="Microbial ribonucleases"/>
    <property type="match status" value="1"/>
</dbReference>
<evidence type="ECO:0000313" key="7">
    <source>
        <dbReference type="EMBL" id="KAK0484627.1"/>
    </source>
</evidence>
<keyword evidence="3" id="KW-0378">Hydrolase</keyword>
<evidence type="ECO:0000256" key="2">
    <source>
        <dbReference type="ARBA" id="ARBA00022759"/>
    </source>
</evidence>
<evidence type="ECO:0000313" key="8">
    <source>
        <dbReference type="Proteomes" id="UP001175227"/>
    </source>
</evidence>
<feature type="compositionally biased region" description="Basic and acidic residues" evidence="6">
    <location>
        <begin position="183"/>
        <end position="198"/>
    </location>
</feature>
<evidence type="ECO:0000256" key="3">
    <source>
        <dbReference type="ARBA" id="ARBA00022801"/>
    </source>
</evidence>
<dbReference type="GO" id="GO:0004521">
    <property type="term" value="F:RNA endonuclease activity"/>
    <property type="evidence" value="ECO:0007669"/>
    <property type="project" value="InterPro"/>
</dbReference>
<dbReference type="GO" id="GO:0016829">
    <property type="term" value="F:lyase activity"/>
    <property type="evidence" value="ECO:0007669"/>
    <property type="project" value="UniProtKB-KW"/>
</dbReference>
<evidence type="ECO:0000256" key="5">
    <source>
        <dbReference type="ARBA" id="ARBA00023239"/>
    </source>
</evidence>
<dbReference type="InterPro" id="IPR016191">
    <property type="entry name" value="Ribonuclease/ribotoxin"/>
</dbReference>
<feature type="region of interest" description="Disordered" evidence="6">
    <location>
        <begin position="228"/>
        <end position="247"/>
    </location>
</feature>